<sequence>MRHQYINILGLQFHMAVSLAYYCNSRRVKGQIFHRFLVRIRSRWFPRKNPMMVCKKF</sequence>
<accession>A0A915CHY9</accession>
<protein>
    <submittedName>
        <fullName evidence="2">Uncharacterized protein</fullName>
    </submittedName>
</protein>
<dbReference type="Proteomes" id="UP000887569">
    <property type="component" value="Unplaced"/>
</dbReference>
<dbReference type="WBParaSite" id="PgR215_g002_t05">
    <property type="protein sequence ID" value="PgR215_g002_t05"/>
    <property type="gene ID" value="PgR215_g002"/>
</dbReference>
<organism evidence="1 2">
    <name type="scientific">Parascaris univalens</name>
    <name type="common">Nematode worm</name>
    <dbReference type="NCBI Taxonomy" id="6257"/>
    <lineage>
        <taxon>Eukaryota</taxon>
        <taxon>Metazoa</taxon>
        <taxon>Ecdysozoa</taxon>
        <taxon>Nematoda</taxon>
        <taxon>Chromadorea</taxon>
        <taxon>Rhabditida</taxon>
        <taxon>Spirurina</taxon>
        <taxon>Ascaridomorpha</taxon>
        <taxon>Ascaridoidea</taxon>
        <taxon>Ascarididae</taxon>
        <taxon>Parascaris</taxon>
    </lineage>
</organism>
<evidence type="ECO:0000313" key="2">
    <source>
        <dbReference type="WBParaSite" id="PgR215_g002_t05"/>
    </source>
</evidence>
<name>A0A915CHY9_PARUN</name>
<evidence type="ECO:0000313" key="1">
    <source>
        <dbReference type="Proteomes" id="UP000887569"/>
    </source>
</evidence>
<keyword evidence="1" id="KW-1185">Reference proteome</keyword>
<proteinExistence type="predicted"/>
<reference evidence="2" key="1">
    <citation type="submission" date="2022-11" db="UniProtKB">
        <authorList>
            <consortium name="WormBaseParasite"/>
        </authorList>
    </citation>
    <scope>IDENTIFICATION</scope>
</reference>
<dbReference type="AlphaFoldDB" id="A0A915CHY9"/>